<dbReference type="OrthoDB" id="8005693at2"/>
<organism evidence="3 4">
    <name type="scientific">Rhodoplanes serenus</name>
    <dbReference type="NCBI Taxonomy" id="200615"/>
    <lineage>
        <taxon>Bacteria</taxon>
        <taxon>Pseudomonadati</taxon>
        <taxon>Pseudomonadota</taxon>
        <taxon>Alphaproteobacteria</taxon>
        <taxon>Hyphomicrobiales</taxon>
        <taxon>Nitrobacteraceae</taxon>
        <taxon>Rhodoplanes</taxon>
    </lineage>
</organism>
<comment type="caution">
    <text evidence="3">The sequence shown here is derived from an EMBL/GenBank/DDBJ whole genome shotgun (WGS) entry which is preliminary data.</text>
</comment>
<keyword evidence="3" id="KW-0969">Cilium</keyword>
<evidence type="ECO:0000313" key="3">
    <source>
        <dbReference type="EMBL" id="VCU09912.1"/>
    </source>
</evidence>
<proteinExistence type="predicted"/>
<dbReference type="AlphaFoldDB" id="A0A327KEB0"/>
<dbReference type="RefSeq" id="WP_111383704.1">
    <property type="nucleotide sequence ID" value="NZ_NPEW01000012.1"/>
</dbReference>
<dbReference type="Proteomes" id="UP000289200">
    <property type="component" value="Unassembled WGS sequence"/>
</dbReference>
<gene>
    <name evidence="3" type="primary">fliX</name>
    <name evidence="2" type="ORF">GJ689_21150</name>
    <name evidence="3" type="ORF">RHODGE_RHODGE_03079</name>
</gene>
<evidence type="ECO:0000256" key="1">
    <source>
        <dbReference type="SAM" id="MobiDB-lite"/>
    </source>
</evidence>
<dbReference type="GO" id="GO:0044781">
    <property type="term" value="P:bacterial-type flagellum organization"/>
    <property type="evidence" value="ECO:0007669"/>
    <property type="project" value="InterPro"/>
</dbReference>
<keyword evidence="3" id="KW-0282">Flagellum</keyword>
<reference evidence="3" key="1">
    <citation type="submission" date="2018-10" db="EMBL/GenBank/DDBJ databases">
        <authorList>
            <person name="Peiro R."/>
            <person name="Begona"/>
            <person name="Cbmso G."/>
            <person name="Lopez M."/>
            <person name="Gonzalez S."/>
            <person name="Sacristan E."/>
            <person name="Castillo E."/>
        </authorList>
    </citation>
    <scope>NUCLEOTIDE SEQUENCE</scope>
    <source>
        <strain evidence="3">Rhod_genome</strain>
    </source>
</reference>
<dbReference type="InterPro" id="IPR019704">
    <property type="entry name" value="Flagellar_assmbl_FliX_class2"/>
</dbReference>
<reference evidence="4" key="2">
    <citation type="submission" date="2018-10" db="EMBL/GenBank/DDBJ databases">
        <authorList>
            <person name="Peiro R."/>
            <person name="Begona"/>
            <person name="Cbmso G."/>
            <person name="Lopez M."/>
            <person name="Gonzalez S."/>
            <person name="Sacristan E."/>
            <person name="Castillo E."/>
        </authorList>
    </citation>
    <scope>NUCLEOTIDE SEQUENCE [LARGE SCALE GENOMIC DNA]</scope>
</reference>
<name>A0A327KEB0_9BRAD</name>
<dbReference type="Proteomes" id="UP000438991">
    <property type="component" value="Unassembled WGS sequence"/>
</dbReference>
<feature type="compositionally biased region" description="Low complexity" evidence="1">
    <location>
        <begin position="1"/>
        <end position="23"/>
    </location>
</feature>
<accession>A0A327KEB0</accession>
<evidence type="ECO:0000313" key="5">
    <source>
        <dbReference type="Proteomes" id="UP000438991"/>
    </source>
</evidence>
<sequence>MRITGPNGPTAPTPGSTPRRTSAGGFALPDSSGTPAPSGTAAPRTLTGIDALLALQGVEDPTERRRRAVVRGRHALDVLDEIKLALLAGTLDQSLLARLGVMAAGLKESSGDPGLDAVLAEIELRVEVELAKMKQPGGF</sequence>
<dbReference type="EMBL" id="WNKV01000019">
    <property type="protein sequence ID" value="MTW18712.1"/>
    <property type="molecule type" value="Genomic_DNA"/>
</dbReference>
<dbReference type="Pfam" id="PF10768">
    <property type="entry name" value="FliX"/>
    <property type="match status" value="1"/>
</dbReference>
<keyword evidence="3" id="KW-0966">Cell projection</keyword>
<reference evidence="2 5" key="3">
    <citation type="submission" date="2019-11" db="EMBL/GenBank/DDBJ databases">
        <title>Whole-genome sequence of Rhodoplanes serenus DSM 18633, type strain.</title>
        <authorList>
            <person name="Kyndt J.A."/>
            <person name="Meyer T.E."/>
        </authorList>
    </citation>
    <scope>NUCLEOTIDE SEQUENCE [LARGE SCALE GENOMIC DNA]</scope>
    <source>
        <strain evidence="2 5">DSM 18633</strain>
    </source>
</reference>
<feature type="region of interest" description="Disordered" evidence="1">
    <location>
        <begin position="1"/>
        <end position="43"/>
    </location>
</feature>
<keyword evidence="4" id="KW-1185">Reference proteome</keyword>
<protein>
    <submittedName>
        <fullName evidence="3">Flagellar assembly protein FliX</fullName>
    </submittedName>
    <submittedName>
        <fullName evidence="2">Flagellar assembly regulator FliX</fullName>
    </submittedName>
</protein>
<evidence type="ECO:0000313" key="2">
    <source>
        <dbReference type="EMBL" id="MTW18712.1"/>
    </source>
</evidence>
<dbReference type="EMBL" id="UWOC01000157">
    <property type="protein sequence ID" value="VCU09912.1"/>
    <property type="molecule type" value="Genomic_DNA"/>
</dbReference>
<evidence type="ECO:0000313" key="4">
    <source>
        <dbReference type="Proteomes" id="UP000289200"/>
    </source>
</evidence>